<gene>
    <name evidence="1" type="ORF">TPC1_13131</name>
</gene>
<proteinExistence type="predicted"/>
<accession>A0A146KFT9</accession>
<feature type="non-terminal residue" evidence="1">
    <location>
        <position position="166"/>
    </location>
</feature>
<evidence type="ECO:0000313" key="1">
    <source>
        <dbReference type="EMBL" id="JAP94281.1"/>
    </source>
</evidence>
<dbReference type="AlphaFoldDB" id="A0A146KFT9"/>
<reference evidence="1" key="1">
    <citation type="submission" date="2015-07" db="EMBL/GenBank/DDBJ databases">
        <title>Adaptation to a free-living lifestyle via gene acquisitions in the diplomonad Trepomonas sp. PC1.</title>
        <authorList>
            <person name="Xu F."/>
            <person name="Jerlstrom-Hultqvist J."/>
            <person name="Kolisko M."/>
            <person name="Simpson A.G.B."/>
            <person name="Roger A.J."/>
            <person name="Svard S.G."/>
            <person name="Andersson J.O."/>
        </authorList>
    </citation>
    <scope>NUCLEOTIDE SEQUENCE</scope>
    <source>
        <strain evidence="1">PC1</strain>
    </source>
</reference>
<protein>
    <submittedName>
        <fullName evidence="1">KH domain-containing protein</fullName>
    </submittedName>
</protein>
<dbReference type="EMBL" id="GDID01002325">
    <property type="protein sequence ID" value="JAP94281.1"/>
    <property type="molecule type" value="Transcribed_RNA"/>
</dbReference>
<sequence length="166" mass="18895">RIIGKQGEGINKLCAYAKQQYGKQVLVYFPDTQLKDGINCYAIVSSEQHQAVNFVCQSIQNRLSSITEQAGVIGDLLPSTDFTLTELQSSELHGQMYLQKINQQFSKKFNTTQQSEIEIQMPVVMQPNQLIYQESSVFDLVRQQEIKLSQVNTEEVQQFALNQNQS</sequence>
<name>A0A146KFT9_9EUKA</name>
<organism evidence="1">
    <name type="scientific">Trepomonas sp. PC1</name>
    <dbReference type="NCBI Taxonomy" id="1076344"/>
    <lineage>
        <taxon>Eukaryota</taxon>
        <taxon>Metamonada</taxon>
        <taxon>Diplomonadida</taxon>
        <taxon>Hexamitidae</taxon>
        <taxon>Hexamitinae</taxon>
        <taxon>Trepomonas</taxon>
    </lineage>
</organism>
<feature type="non-terminal residue" evidence="1">
    <location>
        <position position="1"/>
    </location>
</feature>